<dbReference type="AlphaFoldDB" id="A0A3G1L0D6"/>
<dbReference type="SUPFAM" id="SSF56059">
    <property type="entry name" value="Glutathione synthetase ATP-binding domain-like"/>
    <property type="match status" value="1"/>
</dbReference>
<dbReference type="GO" id="GO:0005524">
    <property type="term" value="F:ATP binding"/>
    <property type="evidence" value="ECO:0007669"/>
    <property type="project" value="InterPro"/>
</dbReference>
<sequence>MDSTRLASGFSTTRFDKPSTGLPGLDYVIDYLRLGDNVVLLVDTIDDYSYFVTSFVEQACQDGKEVVYIRFAEHKPLVAPGENVTIYYIDANVGFEVFSTQVHRIASREGQGVYYVFDCLSELLSAWATDLMIGNFFTITCPYLYELNTVAYFSILRNHNSFSTVATIRETTQLLLDIYNCEGDIFVHPLKVQNRYSPYMFFPHVQRGENFVPVTSGEDETKLFSYVLSRGLGKSERSWDYWDQVFFKAGEIFEGVGKQEKICIAKGQELVKTISKMLLSKDQTILDLAQKYFTLADLLGIRSRMTGSGFIGEKSAGMLLARKILEKNQEEKWADFLEPHDSFYLGSDIFYTFLIQNGWWKLRMELKRKDKYVQAAKELKEKMMKGRLPEAVREQFKRMLEHFGQSPMVIRSSSLFGEGILCLNQGTPEQRYLAFENAVRSAYASTMNEDALNSPQQRGFAEQDEQMALLVQRISRVYHGECVSPDRSGAGLSSHTHIWKDAAVPETRILHNATLVNKIQAMQKVLEECYQNPLDIEFTVNFDHEEKPRINLLQCRPFKPREKKT</sequence>
<proteinExistence type="predicted"/>
<gene>
    <name evidence="2" type="ORF">DCMF_28845</name>
</gene>
<evidence type="ECO:0000259" key="1">
    <source>
        <dbReference type="Pfam" id="PF01326"/>
    </source>
</evidence>
<keyword evidence="3" id="KW-1185">Reference proteome</keyword>
<reference evidence="2 3" key="1">
    <citation type="submission" date="2016-10" db="EMBL/GenBank/DDBJ databases">
        <title>Complete Genome Sequence of Peptococcaceae strain DCMF.</title>
        <authorList>
            <person name="Edwards R.J."/>
            <person name="Holland S.I."/>
            <person name="Deshpande N.P."/>
            <person name="Wong Y.K."/>
            <person name="Ertan H."/>
            <person name="Manefield M."/>
            <person name="Russell T.L."/>
            <person name="Lee M.J."/>
        </authorList>
    </citation>
    <scope>NUCLEOTIDE SEQUENCE [LARGE SCALE GENOMIC DNA]</scope>
    <source>
        <strain evidence="2 3">DCMF</strain>
    </source>
</reference>
<evidence type="ECO:0000313" key="3">
    <source>
        <dbReference type="Proteomes" id="UP000323521"/>
    </source>
</evidence>
<organism evidence="2 3">
    <name type="scientific">Formimonas warabiya</name>
    <dbReference type="NCBI Taxonomy" id="1761012"/>
    <lineage>
        <taxon>Bacteria</taxon>
        <taxon>Bacillati</taxon>
        <taxon>Bacillota</taxon>
        <taxon>Clostridia</taxon>
        <taxon>Eubacteriales</taxon>
        <taxon>Peptococcaceae</taxon>
        <taxon>Candidatus Formimonas</taxon>
    </lineage>
</organism>
<dbReference type="EMBL" id="CP017634">
    <property type="protein sequence ID" value="ATW28233.1"/>
    <property type="molecule type" value="Genomic_DNA"/>
</dbReference>
<dbReference type="RefSeq" id="WP_148137644.1">
    <property type="nucleotide sequence ID" value="NZ_CP017634.1"/>
</dbReference>
<feature type="domain" description="Pyruvate phosphate dikinase AMP/ATP-binding" evidence="1">
    <location>
        <begin position="311"/>
        <end position="496"/>
    </location>
</feature>
<dbReference type="InterPro" id="IPR002192">
    <property type="entry name" value="PPDK_AMP/ATP-bd"/>
</dbReference>
<name>A0A3G1L0D6_FORW1</name>
<dbReference type="Pfam" id="PF01326">
    <property type="entry name" value="PPDK_N"/>
    <property type="match status" value="2"/>
</dbReference>
<evidence type="ECO:0000313" key="2">
    <source>
        <dbReference type="EMBL" id="ATW28233.1"/>
    </source>
</evidence>
<dbReference type="Gene3D" id="3.30.1490.20">
    <property type="entry name" value="ATP-grasp fold, A domain"/>
    <property type="match status" value="1"/>
</dbReference>
<dbReference type="GO" id="GO:0016301">
    <property type="term" value="F:kinase activity"/>
    <property type="evidence" value="ECO:0007669"/>
    <property type="project" value="InterPro"/>
</dbReference>
<dbReference type="KEGG" id="fwa:DCMF_28845"/>
<feature type="domain" description="Pyruvate phosphate dikinase AMP/ATP-binding" evidence="1">
    <location>
        <begin position="515"/>
        <end position="563"/>
    </location>
</feature>
<protein>
    <recommendedName>
        <fullName evidence="1">Pyruvate phosphate dikinase AMP/ATP-binding domain-containing protein</fullName>
    </recommendedName>
</protein>
<dbReference type="OrthoDB" id="9812167at2"/>
<dbReference type="Proteomes" id="UP000323521">
    <property type="component" value="Chromosome"/>
</dbReference>
<accession>A0A3G1L0D6</accession>
<dbReference type="InterPro" id="IPR013815">
    <property type="entry name" value="ATP_grasp_subdomain_1"/>
</dbReference>